<dbReference type="SUPFAM" id="SSF50978">
    <property type="entry name" value="WD40 repeat-like"/>
    <property type="match status" value="1"/>
</dbReference>
<dbReference type="Pfam" id="PF00400">
    <property type="entry name" value="WD40"/>
    <property type="match status" value="1"/>
</dbReference>
<dbReference type="AlphaFoldDB" id="A0AAN6RJW7"/>
<dbReference type="SMART" id="SM00320">
    <property type="entry name" value="WD40"/>
    <property type="match status" value="5"/>
</dbReference>
<keyword evidence="8" id="KW-1185">Reference proteome</keyword>
<evidence type="ECO:0000256" key="4">
    <source>
        <dbReference type="PROSITE-ProRule" id="PRU00221"/>
    </source>
</evidence>
<feature type="repeat" description="WD" evidence="4">
    <location>
        <begin position="278"/>
        <end position="303"/>
    </location>
</feature>
<sequence>MALFGSQAPAPAATSTTGDLSKDVEIPKDGMATDSISDLAFSPTHDFLAMTSWDKSVTIYEVTANGPVGKWKGVCKTQQGKEEIPLCLGWSQDGTKLAVGGADGTLFYYDFAQINGNELTPTATWQAHQTGIKGIRWFVFQNTKQILITGSWDKTVKYFDLSAANPTEPMGTLQCQERVYSMDVKQNALLVIATAERHIHIVNLNDPTKIHKTITSPLKWQTRVVSCFSDATGFAVGSIEGRCAIQYVDDQNTSLNFSFKCHRQQDPTNRDIARVYSVNAISFHPTHGTFSTAGSDGTFHFWDKDAKHRLKGYPDVGGSITATAFSKDGNIFAYAVSYDWSKGYAASTPGQKLCVKLHPIIGDECKPRPGTKKR</sequence>
<dbReference type="InterPro" id="IPR024977">
    <property type="entry name" value="Apc4-like_WD40_dom"/>
</dbReference>
<dbReference type="Gene3D" id="2.130.10.10">
    <property type="entry name" value="YVTN repeat-like/Quinoprotein amine dehydrogenase"/>
    <property type="match status" value="1"/>
</dbReference>
<keyword evidence="3" id="KW-0677">Repeat</keyword>
<evidence type="ECO:0000259" key="6">
    <source>
        <dbReference type="Pfam" id="PF12894"/>
    </source>
</evidence>
<keyword evidence="2 4" id="KW-0853">WD repeat</keyword>
<gene>
    <name evidence="7" type="ORF">GRF29_8g1734147</name>
</gene>
<evidence type="ECO:0000313" key="8">
    <source>
        <dbReference type="Proteomes" id="UP001280581"/>
    </source>
</evidence>
<feature type="domain" description="Anaphase-promoting complex subunit 4-like WD40" evidence="6">
    <location>
        <begin position="39"/>
        <end position="137"/>
    </location>
</feature>
<proteinExistence type="inferred from homology"/>
<reference evidence="7 8" key="1">
    <citation type="submission" date="2021-02" db="EMBL/GenBank/DDBJ databases">
        <title>Genome assembly of Pseudopithomyces chartarum.</title>
        <authorList>
            <person name="Jauregui R."/>
            <person name="Singh J."/>
            <person name="Voisey C."/>
        </authorList>
    </citation>
    <scope>NUCLEOTIDE SEQUENCE [LARGE SCALE GENOMIC DNA]</scope>
    <source>
        <strain evidence="7 8">AGR01</strain>
    </source>
</reference>
<evidence type="ECO:0000256" key="1">
    <source>
        <dbReference type="ARBA" id="ARBA00007830"/>
    </source>
</evidence>
<evidence type="ECO:0000256" key="3">
    <source>
        <dbReference type="ARBA" id="ARBA00022737"/>
    </source>
</evidence>
<dbReference type="PANTHER" id="PTHR10971">
    <property type="entry name" value="MRNA EXPORT FACTOR AND BUB3"/>
    <property type="match status" value="1"/>
</dbReference>
<name>A0AAN6RJW7_9PLEO</name>
<comment type="similarity">
    <text evidence="1">Belongs to the WD repeat rae1 family.</text>
</comment>
<organism evidence="7 8">
    <name type="scientific">Pseudopithomyces chartarum</name>
    <dbReference type="NCBI Taxonomy" id="1892770"/>
    <lineage>
        <taxon>Eukaryota</taxon>
        <taxon>Fungi</taxon>
        <taxon>Dikarya</taxon>
        <taxon>Ascomycota</taxon>
        <taxon>Pezizomycotina</taxon>
        <taxon>Dothideomycetes</taxon>
        <taxon>Pleosporomycetidae</taxon>
        <taxon>Pleosporales</taxon>
        <taxon>Massarineae</taxon>
        <taxon>Didymosphaeriaceae</taxon>
        <taxon>Pseudopithomyces</taxon>
    </lineage>
</organism>
<evidence type="ECO:0000256" key="2">
    <source>
        <dbReference type="ARBA" id="ARBA00022574"/>
    </source>
</evidence>
<dbReference type="EMBL" id="WVTA01000002">
    <property type="protein sequence ID" value="KAK3215975.1"/>
    <property type="molecule type" value="Genomic_DNA"/>
</dbReference>
<dbReference type="Proteomes" id="UP001280581">
    <property type="component" value="Unassembled WGS sequence"/>
</dbReference>
<dbReference type="InterPro" id="IPR036322">
    <property type="entry name" value="WD40_repeat_dom_sf"/>
</dbReference>
<dbReference type="FunFam" id="2.130.10.10:FF:000190">
    <property type="entry name" value="Nuclear pore complex subunit"/>
    <property type="match status" value="1"/>
</dbReference>
<evidence type="ECO:0000256" key="5">
    <source>
        <dbReference type="SAM" id="MobiDB-lite"/>
    </source>
</evidence>
<dbReference type="InterPro" id="IPR015943">
    <property type="entry name" value="WD40/YVTN_repeat-like_dom_sf"/>
</dbReference>
<dbReference type="PROSITE" id="PS50082">
    <property type="entry name" value="WD_REPEATS_2"/>
    <property type="match status" value="1"/>
</dbReference>
<dbReference type="InterPro" id="IPR001680">
    <property type="entry name" value="WD40_rpt"/>
</dbReference>
<feature type="region of interest" description="Disordered" evidence="5">
    <location>
        <begin position="1"/>
        <end position="26"/>
    </location>
</feature>
<accession>A0AAN6RJW7</accession>
<comment type="caution">
    <text evidence="7">The sequence shown here is derived from an EMBL/GenBank/DDBJ whole genome shotgun (WGS) entry which is preliminary data.</text>
</comment>
<protein>
    <recommendedName>
        <fullName evidence="6">Anaphase-promoting complex subunit 4-like WD40 domain-containing protein</fullName>
    </recommendedName>
</protein>
<dbReference type="Pfam" id="PF12894">
    <property type="entry name" value="ANAPC4_WD40"/>
    <property type="match status" value="1"/>
</dbReference>
<evidence type="ECO:0000313" key="7">
    <source>
        <dbReference type="EMBL" id="KAK3215975.1"/>
    </source>
</evidence>